<keyword evidence="2" id="KW-1185">Reference proteome</keyword>
<gene>
    <name evidence="1" type="ORF">R3P38DRAFT_3178672</name>
</gene>
<dbReference type="Proteomes" id="UP001362999">
    <property type="component" value="Unassembled WGS sequence"/>
</dbReference>
<sequence>MAQFSNIPTGSDSAAPVATPSVDAAAFAALRALLAPTAVNSQVPPNAQATATAPSDAETIAAIRALLARMELRTTVSAPAPAAAAVANAAPAPAAAAVANPAVGAAAAPAPALGPPAFRTSPPWTAGITYIVVPTGNLSAIAESTYENEDDQPVWYSVTKGKYVGVVLNQGVALGAVAGVRGNRMKSFKTQAQAVHDFNEALAYNLVVVIP</sequence>
<proteinExistence type="predicted"/>
<protein>
    <submittedName>
        <fullName evidence="1">Uncharacterized protein</fullName>
    </submittedName>
</protein>
<dbReference type="AlphaFoldDB" id="A0AAW0CS66"/>
<organism evidence="1 2">
    <name type="scientific">Favolaschia claudopus</name>
    <dbReference type="NCBI Taxonomy" id="2862362"/>
    <lineage>
        <taxon>Eukaryota</taxon>
        <taxon>Fungi</taxon>
        <taxon>Dikarya</taxon>
        <taxon>Basidiomycota</taxon>
        <taxon>Agaricomycotina</taxon>
        <taxon>Agaricomycetes</taxon>
        <taxon>Agaricomycetidae</taxon>
        <taxon>Agaricales</taxon>
        <taxon>Marasmiineae</taxon>
        <taxon>Mycenaceae</taxon>
        <taxon>Favolaschia</taxon>
    </lineage>
</organism>
<name>A0AAW0CS66_9AGAR</name>
<dbReference type="Gene3D" id="3.40.970.10">
    <property type="entry name" value="Ribonuclease H1, N-terminal domain"/>
    <property type="match status" value="1"/>
</dbReference>
<accession>A0AAW0CS66</accession>
<evidence type="ECO:0000313" key="2">
    <source>
        <dbReference type="Proteomes" id="UP001362999"/>
    </source>
</evidence>
<dbReference type="EMBL" id="JAWWNJ010000013">
    <property type="protein sequence ID" value="KAK7042097.1"/>
    <property type="molecule type" value="Genomic_DNA"/>
</dbReference>
<evidence type="ECO:0000313" key="1">
    <source>
        <dbReference type="EMBL" id="KAK7042097.1"/>
    </source>
</evidence>
<dbReference type="InterPro" id="IPR037056">
    <property type="entry name" value="RNase_H1_N_sf"/>
</dbReference>
<comment type="caution">
    <text evidence="1">The sequence shown here is derived from an EMBL/GenBank/DDBJ whole genome shotgun (WGS) entry which is preliminary data.</text>
</comment>
<reference evidence="1 2" key="1">
    <citation type="journal article" date="2024" name="J Genomics">
        <title>Draft genome sequencing and assembly of Favolaschia claudopus CIRM-BRFM 2984 isolated from oak limbs.</title>
        <authorList>
            <person name="Navarro D."/>
            <person name="Drula E."/>
            <person name="Chaduli D."/>
            <person name="Cazenave R."/>
            <person name="Ahrendt S."/>
            <person name="Wang J."/>
            <person name="Lipzen A."/>
            <person name="Daum C."/>
            <person name="Barry K."/>
            <person name="Grigoriev I.V."/>
            <person name="Favel A."/>
            <person name="Rosso M.N."/>
            <person name="Martin F."/>
        </authorList>
    </citation>
    <scope>NUCLEOTIDE SEQUENCE [LARGE SCALE GENOMIC DNA]</scope>
    <source>
        <strain evidence="1 2">CIRM-BRFM 2984</strain>
    </source>
</reference>